<sequence length="138" mass="16719">MIFPQIYLDYFKMRQDYCQSLNVWSYLPWIFFSFGLGFINNLNIISYRITKEEVNLIHLRLQPKIQSNSSFSLFCFFFMFLLLIAARILHRISIEMYEILWSLHVRIAQYVTIQFQREPTSVRFTDQGVVEEVELQIR</sequence>
<evidence type="ECO:0000256" key="1">
    <source>
        <dbReference type="SAM" id="Phobius"/>
    </source>
</evidence>
<keyword evidence="1" id="KW-0812">Transmembrane</keyword>
<dbReference type="EMBL" id="AJFE02108448">
    <property type="status" value="NOT_ANNOTATED_CDS"/>
    <property type="molecule type" value="Genomic_DNA"/>
</dbReference>
<keyword evidence="1" id="KW-1133">Transmembrane helix</keyword>
<evidence type="ECO:0000313" key="2">
    <source>
        <dbReference type="Ensembl" id="ENSPPAP00000019691.1"/>
    </source>
</evidence>
<accession>A0A2R9AQQ3</accession>
<proteinExistence type="predicted"/>
<dbReference type="Ensembl" id="ENSPPAT00000042461.1">
    <property type="protein sequence ID" value="ENSPPAP00000019691.1"/>
    <property type="gene ID" value="ENSPPAG00000033059.1"/>
</dbReference>
<keyword evidence="3" id="KW-1185">Reference proteome</keyword>
<feature type="transmembrane region" description="Helical" evidence="1">
    <location>
        <begin position="21"/>
        <end position="39"/>
    </location>
</feature>
<dbReference type="AlphaFoldDB" id="A0A2R9AQQ3"/>
<reference evidence="2" key="2">
    <citation type="submission" date="2025-08" db="UniProtKB">
        <authorList>
            <consortium name="Ensembl"/>
        </authorList>
    </citation>
    <scope>IDENTIFICATION</scope>
</reference>
<protein>
    <submittedName>
        <fullName evidence="2">Uncharacterized protein</fullName>
    </submittedName>
</protein>
<reference evidence="2" key="3">
    <citation type="submission" date="2025-09" db="UniProtKB">
        <authorList>
            <consortium name="Ensembl"/>
        </authorList>
    </citation>
    <scope>IDENTIFICATION</scope>
</reference>
<dbReference type="Proteomes" id="UP000240080">
    <property type="component" value="Chromosome 8"/>
</dbReference>
<name>A0A2R9AQQ3_PANPA</name>
<evidence type="ECO:0000313" key="3">
    <source>
        <dbReference type="Proteomes" id="UP000240080"/>
    </source>
</evidence>
<reference evidence="2 3" key="1">
    <citation type="journal article" date="2012" name="Nature">
        <title>The bonobo genome compared with the chimpanzee and human genomes.</title>
        <authorList>
            <person name="Prufer K."/>
            <person name="Munch K."/>
            <person name="Hellmann I."/>
            <person name="Akagi K."/>
            <person name="Miller J.R."/>
            <person name="Walenz B."/>
            <person name="Koren S."/>
            <person name="Sutton G."/>
            <person name="Kodira C."/>
            <person name="Winer R."/>
            <person name="Knight J.R."/>
            <person name="Mullikin J.C."/>
            <person name="Meader S.J."/>
            <person name="Ponting C.P."/>
            <person name="Lunter G."/>
            <person name="Higashino S."/>
            <person name="Hobolth A."/>
            <person name="Dutheil J."/>
            <person name="Karakoc E."/>
            <person name="Alkan C."/>
            <person name="Sajjadian S."/>
            <person name="Catacchio C.R."/>
            <person name="Ventura M."/>
            <person name="Marques-Bonet T."/>
            <person name="Eichler E.E."/>
            <person name="Andre C."/>
            <person name="Atencia R."/>
            <person name="Mugisha L."/>
            <person name="Junhold J."/>
            <person name="Patterson N."/>
            <person name="Siebauer M."/>
            <person name="Good J.M."/>
            <person name="Fischer A."/>
            <person name="Ptak S.E."/>
            <person name="Lachmann M."/>
            <person name="Symer D.E."/>
            <person name="Mailund T."/>
            <person name="Schierup M.H."/>
            <person name="Andres A.M."/>
            <person name="Kelso J."/>
            <person name="Paabo S."/>
        </authorList>
    </citation>
    <scope>NUCLEOTIDE SEQUENCE [LARGE SCALE GENOMIC DNA]</scope>
</reference>
<feature type="transmembrane region" description="Helical" evidence="1">
    <location>
        <begin position="71"/>
        <end position="89"/>
    </location>
</feature>
<dbReference type="GeneTree" id="ENSGT00910000147475"/>
<keyword evidence="1" id="KW-0472">Membrane</keyword>
<organism evidence="2 3">
    <name type="scientific">Pan paniscus</name>
    <name type="common">Pygmy chimpanzee</name>
    <name type="synonym">Bonobo</name>
    <dbReference type="NCBI Taxonomy" id="9597"/>
    <lineage>
        <taxon>Eukaryota</taxon>
        <taxon>Metazoa</taxon>
        <taxon>Chordata</taxon>
        <taxon>Craniata</taxon>
        <taxon>Vertebrata</taxon>
        <taxon>Euteleostomi</taxon>
        <taxon>Mammalia</taxon>
        <taxon>Eutheria</taxon>
        <taxon>Euarchontoglires</taxon>
        <taxon>Primates</taxon>
        <taxon>Haplorrhini</taxon>
        <taxon>Catarrhini</taxon>
        <taxon>Hominidae</taxon>
        <taxon>Pan</taxon>
    </lineage>
</organism>
<dbReference type="Bgee" id="ENSPPAG00000033059">
    <property type="expression patterns" value="Expressed in prefrontal cortex and 2 other cell types or tissues"/>
</dbReference>
<dbReference type="OMA" id="TIQFQRE"/>